<dbReference type="Proteomes" id="UP001164746">
    <property type="component" value="Chromosome 12"/>
</dbReference>
<accession>A0ABY7FIE2</accession>
<proteinExistence type="predicted"/>
<evidence type="ECO:0000256" key="1">
    <source>
        <dbReference type="SAM" id="MobiDB-lite"/>
    </source>
</evidence>
<dbReference type="Pfam" id="PF14923">
    <property type="entry name" value="CCDC142"/>
    <property type="match status" value="1"/>
</dbReference>
<evidence type="ECO:0000313" key="3">
    <source>
        <dbReference type="EMBL" id="WAR21948.1"/>
    </source>
</evidence>
<sequence length="825" mass="92725">MDLSSLPPLQGQLSFANSSVEFSDGFGVGGFISEREHVNESGTETRAFNVNDGEEAVKCLRRAFQLGRPYISLRHHLEERARVELLRDCLYRLKTSASFVRDLQILVADEYKEIYKITHDCVDEIPVSKIFCLNALCEDLRTLVGHWKCIKQKLHTNRWLQPVLGSMVFQLDRIRVNLLKLQEKAIWWLEKFVIVGLQVFAHGNVDAVTHEMIWNITRGLEDFNNIVNGIQTPSPTSRHGLQSTNVLRLYSLSAESSNSFACLGEHVKALPFTRVLSILANERSKYAALETHRFFTNNGEFVKLLYSGRLPNYIWTEESSHTNDKIEKETSDYHTATGSMTSLSAAILKVGSIRAPDLTDSDSPLVELGRREHNFAENFLYVVCSSTNLLQKKDNQRSRRAVKLTQSFSSAKPPKGDTPVLSRSDSLRKSVSWGDSADSSIKSQLVSRYMDLYWSHFGANLHTMFYEPCWIRKQSLYYSDIGSVIPLNTTIIAVVKHMMQHVCLKDLFPPGSVTPMLTAAKKSMHIAAFGAWDKCICEALASQRSDKCYPCPLVGGDYSTRTGMLLRDTFQPVLNLLREQLAESIEPSQGGIPSSVSEMASVSMRLVVTSSASLQWCRYKTHQYLASMAVANFLLISQTDLKFAKNCTSAAHDYFKTNMATGKQWRKKPDSGAVSGHNIYIEHVLETVLEPVLEGVGKLRQTVQLTVISQAVEALCQAWLNFILQEKIKFSYTGACQLGVDARYMRTWLKRSIAMEAVQQSILDLPVLKTLTDEDSAHIQGERSVYESEDCISHVSNPNDWLALRVNGGGRSWRSISGCLNPDPQ</sequence>
<keyword evidence="4" id="KW-1185">Reference proteome</keyword>
<name>A0ABY7FIE2_MYAAR</name>
<dbReference type="InterPro" id="IPR026700">
    <property type="entry name" value="CCDC142"/>
</dbReference>
<dbReference type="PANTHER" id="PTHR21436:SF2">
    <property type="entry name" value="COILED-COIL DOMAIN-CONTAINING PROTEIN 142"/>
    <property type="match status" value="1"/>
</dbReference>
<dbReference type="InterPro" id="IPR055350">
    <property type="entry name" value="CCDC142_C"/>
</dbReference>
<reference evidence="3" key="1">
    <citation type="submission" date="2022-11" db="EMBL/GenBank/DDBJ databases">
        <title>Centuries of genome instability and evolution in soft-shell clam transmissible cancer (bioRxiv).</title>
        <authorList>
            <person name="Hart S.F.M."/>
            <person name="Yonemitsu M.A."/>
            <person name="Giersch R.M."/>
            <person name="Beal B.F."/>
            <person name="Arriagada G."/>
            <person name="Davis B.W."/>
            <person name="Ostrander E.A."/>
            <person name="Goff S.P."/>
            <person name="Metzger M.J."/>
        </authorList>
    </citation>
    <scope>NUCLEOTIDE SEQUENCE</scope>
    <source>
        <strain evidence="3">MELC-2E11</strain>
        <tissue evidence="3">Siphon/mantle</tissue>
    </source>
</reference>
<feature type="domain" description="Coiled-coil protein 142 C-terminal" evidence="2">
    <location>
        <begin position="643"/>
        <end position="771"/>
    </location>
</feature>
<protein>
    <submittedName>
        <fullName evidence="3">CC142-like protein</fullName>
    </submittedName>
</protein>
<gene>
    <name evidence="3" type="ORF">MAR_015922</name>
</gene>
<evidence type="ECO:0000313" key="4">
    <source>
        <dbReference type="Proteomes" id="UP001164746"/>
    </source>
</evidence>
<dbReference type="PANTHER" id="PTHR21436">
    <property type="entry name" value="COILED-COIL DOMAIN-CONTAINING PROTEIN 142"/>
    <property type="match status" value="1"/>
</dbReference>
<dbReference type="EMBL" id="CP111023">
    <property type="protein sequence ID" value="WAR21948.1"/>
    <property type="molecule type" value="Genomic_DNA"/>
</dbReference>
<organism evidence="3 4">
    <name type="scientific">Mya arenaria</name>
    <name type="common">Soft-shell clam</name>
    <dbReference type="NCBI Taxonomy" id="6604"/>
    <lineage>
        <taxon>Eukaryota</taxon>
        <taxon>Metazoa</taxon>
        <taxon>Spiralia</taxon>
        <taxon>Lophotrochozoa</taxon>
        <taxon>Mollusca</taxon>
        <taxon>Bivalvia</taxon>
        <taxon>Autobranchia</taxon>
        <taxon>Heteroconchia</taxon>
        <taxon>Euheterodonta</taxon>
        <taxon>Imparidentia</taxon>
        <taxon>Neoheterodontei</taxon>
        <taxon>Myida</taxon>
        <taxon>Myoidea</taxon>
        <taxon>Myidae</taxon>
        <taxon>Mya</taxon>
    </lineage>
</organism>
<evidence type="ECO:0000259" key="2">
    <source>
        <dbReference type="Pfam" id="PF14923"/>
    </source>
</evidence>
<feature type="region of interest" description="Disordered" evidence="1">
    <location>
        <begin position="394"/>
        <end position="423"/>
    </location>
</feature>